<dbReference type="Proteomes" id="UP001320170">
    <property type="component" value="Unassembled WGS sequence"/>
</dbReference>
<protein>
    <recommendedName>
        <fullName evidence="4">Membrane-associated HD superfamily hydrolase</fullName>
    </recommendedName>
</protein>
<proteinExistence type="predicted"/>
<evidence type="ECO:0000256" key="1">
    <source>
        <dbReference type="SAM" id="MobiDB-lite"/>
    </source>
</evidence>
<organism evidence="2 3">
    <name type="scientific">Legionella resiliens</name>
    <dbReference type="NCBI Taxonomy" id="2905958"/>
    <lineage>
        <taxon>Bacteria</taxon>
        <taxon>Pseudomonadati</taxon>
        <taxon>Pseudomonadota</taxon>
        <taxon>Gammaproteobacteria</taxon>
        <taxon>Legionellales</taxon>
        <taxon>Legionellaceae</taxon>
        <taxon>Legionella</taxon>
    </lineage>
</organism>
<dbReference type="EMBL" id="JAJTND010000004">
    <property type="protein sequence ID" value="MCE3532837.1"/>
    <property type="molecule type" value="Genomic_DNA"/>
</dbReference>
<feature type="region of interest" description="Disordered" evidence="1">
    <location>
        <begin position="188"/>
        <end position="210"/>
    </location>
</feature>
<evidence type="ECO:0008006" key="4">
    <source>
        <dbReference type="Google" id="ProtNLM"/>
    </source>
</evidence>
<evidence type="ECO:0000313" key="3">
    <source>
        <dbReference type="Proteomes" id="UP001320170"/>
    </source>
</evidence>
<dbReference type="RefSeq" id="WP_182352689.1">
    <property type="nucleotide sequence ID" value="NZ_JAJSPM010000008.1"/>
</dbReference>
<evidence type="ECO:0000313" key="2">
    <source>
        <dbReference type="EMBL" id="MCE3532837.1"/>
    </source>
</evidence>
<feature type="region of interest" description="Disordered" evidence="1">
    <location>
        <begin position="1"/>
        <end position="44"/>
    </location>
</feature>
<name>A0ABS8X4D7_9GAMM</name>
<accession>A0ABS8X4D7</accession>
<feature type="compositionally biased region" description="Basic and acidic residues" evidence="1">
    <location>
        <begin position="199"/>
        <end position="210"/>
    </location>
</feature>
<keyword evidence="3" id="KW-1185">Reference proteome</keyword>
<gene>
    <name evidence="2" type="ORF">LXO92_10670</name>
</gene>
<reference evidence="2 3" key="1">
    <citation type="journal article" date="2024" name="Pathogens">
        <title>Characterization of a Novel Species of Legionella Isolated from a Healthcare Facility: Legionella resiliens sp. nov.</title>
        <authorList>
            <person name="Cristino S."/>
            <person name="Pascale M.R."/>
            <person name="Marino F."/>
            <person name="Derelitto C."/>
            <person name="Salaris S."/>
            <person name="Orsini M."/>
            <person name="Squarzoni S."/>
            <person name="Grottola A."/>
            <person name="Girolamini L."/>
        </authorList>
    </citation>
    <scope>NUCLEOTIDE SEQUENCE [LARGE SCALE GENOMIC DNA]</scope>
    <source>
        <strain evidence="2 3">8cVS16</strain>
    </source>
</reference>
<comment type="caution">
    <text evidence="2">The sequence shown here is derived from an EMBL/GenBank/DDBJ whole genome shotgun (WGS) entry which is preliminary data.</text>
</comment>
<sequence length="284" mass="32871">MTQSKKDELERKKEEANKELEEDIDRINKEESKKKQDESLEAARFKHQQEWAKVMDELREKHKSISKKTGKESTLWEDVMAEADDVINSEQTSINDWRSNMMSLLNFFSRLNKAMNTSSTQVAGEAVDRIKKATHEIPIVRSITHPKEFIYEGLKSAILHKIKGDKDISVDGFKQKVTFKDGKVDIAPLTDKNGNPLPKQRDQYGRETENEADKAFKKLVDLWLQENDYVMDSQTKIYKHYPDGTPLTQKDFDELHKGLGKFLKETASFKFEEQESLQSGLTHS</sequence>